<dbReference type="InterPro" id="IPR029283">
    <property type="entry name" value="Membrane-bd"/>
</dbReference>
<dbReference type="EMBL" id="NJCX01000005">
    <property type="protein sequence ID" value="PHM74408.1"/>
    <property type="molecule type" value="Genomic_DNA"/>
</dbReference>
<proteinExistence type="predicted"/>
<feature type="domain" description="Calcium-dependent cell adhesion molecule 1 membrane-binding" evidence="1">
    <location>
        <begin position="17"/>
        <end position="130"/>
    </location>
</feature>
<dbReference type="Gene3D" id="2.60.40.1720">
    <property type="entry name" value="Calcium-dependent cell adhesion molecule-1"/>
    <property type="match status" value="1"/>
</dbReference>
<evidence type="ECO:0000259" key="1">
    <source>
        <dbReference type="Pfam" id="PF14564"/>
    </source>
</evidence>
<evidence type="ECO:0000313" key="3">
    <source>
        <dbReference type="Proteomes" id="UP000221101"/>
    </source>
</evidence>
<dbReference type="OrthoDB" id="6444378at2"/>
<comment type="caution">
    <text evidence="2">The sequence shown here is derived from an EMBL/GenBank/DDBJ whole genome shotgun (WGS) entry which is preliminary data.</text>
</comment>
<sequence length="132" mass="14951">MMERSDIAYYQQPHFSIDLNLIDTTDARVGTYWIILDAAGMRDAKMSAVKVGSKRAYVNIPFTVSSNKLTCAIYIRNKINSSYPLTGTLYLDYDPLSHFVDISTVKISPESQLGLDIDRVGNTKFDFKLKEK</sequence>
<keyword evidence="3" id="KW-1185">Reference proteome</keyword>
<dbReference type="Pfam" id="PF14564">
    <property type="entry name" value="Membrane_bind"/>
    <property type="match status" value="1"/>
</dbReference>
<dbReference type="AlphaFoldDB" id="A0A2D0LFE1"/>
<dbReference type="RefSeq" id="WP_099141052.1">
    <property type="nucleotide sequence ID" value="NZ_CAWNOR010000086.1"/>
</dbReference>
<evidence type="ECO:0000313" key="2">
    <source>
        <dbReference type="EMBL" id="PHM74408.1"/>
    </source>
</evidence>
<protein>
    <recommendedName>
        <fullName evidence="1">Calcium-dependent cell adhesion molecule 1 membrane-binding domain-containing protein</fullName>
    </recommendedName>
</protein>
<organism evidence="2 3">
    <name type="scientific">Xenorhabdus kozodoii</name>
    <dbReference type="NCBI Taxonomy" id="351676"/>
    <lineage>
        <taxon>Bacteria</taxon>
        <taxon>Pseudomonadati</taxon>
        <taxon>Pseudomonadota</taxon>
        <taxon>Gammaproteobacteria</taxon>
        <taxon>Enterobacterales</taxon>
        <taxon>Morganellaceae</taxon>
        <taxon>Xenorhabdus</taxon>
    </lineage>
</organism>
<accession>A0A2D0LFE1</accession>
<name>A0A2D0LFE1_9GAMM</name>
<dbReference type="Proteomes" id="UP000221101">
    <property type="component" value="Unassembled WGS sequence"/>
</dbReference>
<reference evidence="2 3" key="1">
    <citation type="journal article" date="2017" name="Nat. Microbiol.">
        <title>Natural product diversity associated with the nematode symbionts Photorhabdus and Xenorhabdus.</title>
        <authorList>
            <person name="Tobias N.J."/>
            <person name="Wolff H."/>
            <person name="Djahanschiri B."/>
            <person name="Grundmann F."/>
            <person name="Kronenwerth M."/>
            <person name="Shi Y.M."/>
            <person name="Simonyi S."/>
            <person name="Grun P."/>
            <person name="Shapiro-Ilan D."/>
            <person name="Pidot S.J."/>
            <person name="Stinear T.P."/>
            <person name="Ebersberger I."/>
            <person name="Bode H.B."/>
        </authorList>
    </citation>
    <scope>NUCLEOTIDE SEQUENCE [LARGE SCALE GENOMIC DNA]</scope>
    <source>
        <strain evidence="2 3">DSM 17907</strain>
    </source>
</reference>
<dbReference type="InterPro" id="IPR038423">
    <property type="entry name" value="CAD_C_sf"/>
</dbReference>
<gene>
    <name evidence="2" type="ORF">Xkoz_00962</name>
</gene>